<organism evidence="2 3">
    <name type="scientific">Mycteria americana</name>
    <name type="common">Wood stork</name>
    <dbReference type="NCBI Taxonomy" id="33587"/>
    <lineage>
        <taxon>Eukaryota</taxon>
        <taxon>Metazoa</taxon>
        <taxon>Chordata</taxon>
        <taxon>Craniata</taxon>
        <taxon>Vertebrata</taxon>
        <taxon>Euteleostomi</taxon>
        <taxon>Archelosauria</taxon>
        <taxon>Archosauria</taxon>
        <taxon>Dinosauria</taxon>
        <taxon>Saurischia</taxon>
        <taxon>Theropoda</taxon>
        <taxon>Coelurosauria</taxon>
        <taxon>Aves</taxon>
        <taxon>Neognathae</taxon>
        <taxon>Neoaves</taxon>
        <taxon>Aequornithes</taxon>
        <taxon>Ciconiiformes</taxon>
        <taxon>Ciconiidae</taxon>
        <taxon>Mycteria</taxon>
    </lineage>
</organism>
<feature type="domain" description="Reverse transcriptase" evidence="1">
    <location>
        <begin position="71"/>
        <end position="318"/>
    </location>
</feature>
<dbReference type="Pfam" id="PF00078">
    <property type="entry name" value="RVT_1"/>
    <property type="match status" value="1"/>
</dbReference>
<dbReference type="InterPro" id="IPR000477">
    <property type="entry name" value="RT_dom"/>
</dbReference>
<evidence type="ECO:0000313" key="3">
    <source>
        <dbReference type="Proteomes" id="UP001333110"/>
    </source>
</evidence>
<evidence type="ECO:0000259" key="1">
    <source>
        <dbReference type="PROSITE" id="PS50878"/>
    </source>
</evidence>
<dbReference type="AlphaFoldDB" id="A0AAN7P4K8"/>
<reference evidence="2 3" key="1">
    <citation type="journal article" date="2023" name="J. Hered.">
        <title>Chromosome-level genome of the wood stork (Mycteria americana) provides insight into avian chromosome evolution.</title>
        <authorList>
            <person name="Flamio R. Jr."/>
            <person name="Ramstad K.M."/>
        </authorList>
    </citation>
    <scope>NUCLEOTIDE SEQUENCE [LARGE SCALE GENOMIC DNA]</scope>
    <source>
        <strain evidence="2">JAX WOST 10</strain>
    </source>
</reference>
<evidence type="ECO:0000313" key="2">
    <source>
        <dbReference type="EMBL" id="KAK4826732.1"/>
    </source>
</evidence>
<proteinExistence type="predicted"/>
<comment type="caution">
    <text evidence="2">The sequence shown here is derived from an EMBL/GenBank/DDBJ whole genome shotgun (WGS) entry which is preliminary data.</text>
</comment>
<dbReference type="Proteomes" id="UP001333110">
    <property type="component" value="Unassembled WGS sequence"/>
</dbReference>
<dbReference type="PROSITE" id="PS50878">
    <property type="entry name" value="RT_POL"/>
    <property type="match status" value="1"/>
</dbReference>
<name>A0AAN7P4K8_MYCAM</name>
<protein>
    <recommendedName>
        <fullName evidence="1">Reverse transcriptase domain-containing protein</fullName>
    </recommendedName>
</protein>
<dbReference type="EMBL" id="JAUNZN010000002">
    <property type="protein sequence ID" value="KAK4826732.1"/>
    <property type="molecule type" value="Genomic_DNA"/>
</dbReference>
<gene>
    <name evidence="2" type="ORF">QYF61_010985</name>
</gene>
<sequence length="318" mass="36203">MKFNKTECKVLHFGWGNPRYQYRLVDEWIESSSAEKDLGILVDEKLSMSQQCPFAAQKANRILGCIKKKHGQQFEGEVPGDWRKANVVPIFKKGKKEDLGNYKPVTVTLILAKVGEQLILETISMLMNDTKIIRSSEHGFIKGKSCLTNLINFYDEMTGLVDERRVVGIVYPDFSKAFDTVSHKNLRHKLLMYRMDKQRVRWTEKWLNGQAWRVVISDTKSSWRTVTSSVPQGSILGPVPFNVFINDLDDGAECTLSKFAGGTTLRGVADTLEGHAAIQRDLDMLEKLAARNLMKFNKVKCEVLGRNNPTHQYMLRAD</sequence>
<dbReference type="CDD" id="cd01650">
    <property type="entry name" value="RT_nLTR_like"/>
    <property type="match status" value="1"/>
</dbReference>
<dbReference type="PANTHER" id="PTHR33332">
    <property type="entry name" value="REVERSE TRANSCRIPTASE DOMAIN-CONTAINING PROTEIN"/>
    <property type="match status" value="1"/>
</dbReference>
<accession>A0AAN7P4K8</accession>
<keyword evidence="3" id="KW-1185">Reference proteome</keyword>